<dbReference type="PANTHER" id="PTHR46266">
    <property type="entry name" value="TRANSCRIPTION FACTOR TT8"/>
    <property type="match status" value="1"/>
</dbReference>
<feature type="region of interest" description="Disordered" evidence="1">
    <location>
        <begin position="361"/>
        <end position="403"/>
    </location>
</feature>
<feature type="compositionally biased region" description="Polar residues" evidence="1">
    <location>
        <begin position="22"/>
        <end position="31"/>
    </location>
</feature>
<dbReference type="Gene3D" id="4.10.280.10">
    <property type="entry name" value="Helix-loop-helix DNA-binding domain"/>
    <property type="match status" value="1"/>
</dbReference>
<reference evidence="3" key="1">
    <citation type="submission" date="2019-04" db="EMBL/GenBank/DDBJ databases">
        <title>Sequencing of skin fungus with MAO and IRED activity.</title>
        <authorList>
            <person name="Marsaioli A.J."/>
            <person name="Bonatto J.M.C."/>
            <person name="Reis Junior O."/>
        </authorList>
    </citation>
    <scope>NUCLEOTIDE SEQUENCE</scope>
    <source>
        <strain evidence="3">30M1</strain>
    </source>
</reference>
<keyword evidence="4" id="KW-1185">Reference proteome</keyword>
<proteinExistence type="predicted"/>
<evidence type="ECO:0000259" key="2">
    <source>
        <dbReference type="PROSITE" id="PS50888"/>
    </source>
</evidence>
<sequence>MSTARIIMPRPSFPPTPQPSTDITGKSSANAPQLECGFTLPPAALNGRGSVASSSGPSEAASDSSYRPPSPASPVATSKSTQSRKRSSTTSQQSVITKDDYSLPPPPTRSRKIIQMKPKEPQEPSRARAEKSDTKAQTEKTGGKKKQASNTTAAGRKIARKTAHSLIERRRRSKMNEEFGVLKDMIPACRDQEMHKLAILQVRIYALLSTESIADSFKASIEYMRYLEQCVADLKAANQARHDSPSSAASDLAPPPLRRIQEDGDVEEDEEDEDEEMQDVTSSTHVPTGISKSTYHFATASPAVRPSDRGSVYSQSTTTSPAMHPQDRNYYSAHASPALQPSDPHRYSLASVTSPSLTASPAFSAQASQTPSATMFSNPFHTGPPSTGPVPAPGSAHSTAPFALTSPALGPQADREDQIATEALMMLNSADRRSWSSNGARGMSVRDLLSG</sequence>
<name>A0A9P4TC26_CURKU</name>
<dbReference type="SMART" id="SM00353">
    <property type="entry name" value="HLH"/>
    <property type="match status" value="1"/>
</dbReference>
<feature type="region of interest" description="Disordered" evidence="1">
    <location>
        <begin position="1"/>
        <end position="158"/>
    </location>
</feature>
<feature type="compositionally biased region" description="Low complexity" evidence="1">
    <location>
        <begin position="47"/>
        <end position="65"/>
    </location>
</feature>
<evidence type="ECO:0000313" key="3">
    <source>
        <dbReference type="EMBL" id="KAF3000139.1"/>
    </source>
</evidence>
<feature type="compositionally biased region" description="Polar residues" evidence="1">
    <location>
        <begin position="279"/>
        <end position="296"/>
    </location>
</feature>
<dbReference type="GO" id="GO:0046983">
    <property type="term" value="F:protein dimerization activity"/>
    <property type="evidence" value="ECO:0007669"/>
    <property type="project" value="InterPro"/>
</dbReference>
<evidence type="ECO:0000313" key="4">
    <source>
        <dbReference type="Proteomes" id="UP000801428"/>
    </source>
</evidence>
<feature type="compositionally biased region" description="Acidic residues" evidence="1">
    <location>
        <begin position="263"/>
        <end position="278"/>
    </location>
</feature>
<dbReference type="SUPFAM" id="SSF47459">
    <property type="entry name" value="HLH, helix-loop-helix DNA-binding domain"/>
    <property type="match status" value="1"/>
</dbReference>
<dbReference type="EMBL" id="SWKU01000015">
    <property type="protein sequence ID" value="KAF3000139.1"/>
    <property type="molecule type" value="Genomic_DNA"/>
</dbReference>
<gene>
    <name evidence="3" type="ORF">E8E13_005050</name>
</gene>
<feature type="domain" description="BHLH" evidence="2">
    <location>
        <begin position="159"/>
        <end position="227"/>
    </location>
</feature>
<feature type="compositionally biased region" description="Polar residues" evidence="1">
    <location>
        <begin position="361"/>
        <end position="380"/>
    </location>
</feature>
<dbReference type="PROSITE" id="PS50888">
    <property type="entry name" value="BHLH"/>
    <property type="match status" value="1"/>
</dbReference>
<dbReference type="InterPro" id="IPR036638">
    <property type="entry name" value="HLH_DNA-bd_sf"/>
</dbReference>
<comment type="caution">
    <text evidence="3">The sequence shown here is derived from an EMBL/GenBank/DDBJ whole genome shotgun (WGS) entry which is preliminary data.</text>
</comment>
<dbReference type="Pfam" id="PF00010">
    <property type="entry name" value="HLH"/>
    <property type="match status" value="1"/>
</dbReference>
<dbReference type="Proteomes" id="UP000801428">
    <property type="component" value="Unassembled WGS sequence"/>
</dbReference>
<organism evidence="3 4">
    <name type="scientific">Curvularia kusanoi</name>
    <name type="common">Cochliobolus kusanoi</name>
    <dbReference type="NCBI Taxonomy" id="90978"/>
    <lineage>
        <taxon>Eukaryota</taxon>
        <taxon>Fungi</taxon>
        <taxon>Dikarya</taxon>
        <taxon>Ascomycota</taxon>
        <taxon>Pezizomycotina</taxon>
        <taxon>Dothideomycetes</taxon>
        <taxon>Pleosporomycetidae</taxon>
        <taxon>Pleosporales</taxon>
        <taxon>Pleosporineae</taxon>
        <taxon>Pleosporaceae</taxon>
        <taxon>Curvularia</taxon>
    </lineage>
</organism>
<dbReference type="AlphaFoldDB" id="A0A9P4TC26"/>
<evidence type="ECO:0000256" key="1">
    <source>
        <dbReference type="SAM" id="MobiDB-lite"/>
    </source>
</evidence>
<feature type="compositionally biased region" description="Polar residues" evidence="1">
    <location>
        <begin position="312"/>
        <end position="321"/>
    </location>
</feature>
<protein>
    <recommendedName>
        <fullName evidence="2">BHLH domain-containing protein</fullName>
    </recommendedName>
</protein>
<dbReference type="OrthoDB" id="690068at2759"/>
<feature type="compositionally biased region" description="Basic and acidic residues" evidence="1">
    <location>
        <begin position="117"/>
        <end position="142"/>
    </location>
</feature>
<dbReference type="PANTHER" id="PTHR46266:SF4">
    <property type="entry name" value="TRANSCRIPTION FACTOR TT8"/>
    <property type="match status" value="1"/>
</dbReference>
<dbReference type="InterPro" id="IPR011598">
    <property type="entry name" value="bHLH_dom"/>
</dbReference>
<accession>A0A9P4TC26</accession>
<feature type="region of interest" description="Disordered" evidence="1">
    <location>
        <begin position="238"/>
        <end position="329"/>
    </location>
</feature>